<dbReference type="GeneID" id="41590856"/>
<dbReference type="PROSITE" id="PS51112">
    <property type="entry name" value="AMMECR1"/>
    <property type="match status" value="1"/>
</dbReference>
<sequence length="222" mass="25117">MSLISIQELSREEGKILIQIARRAIQRKLGLIKNEDVQIEDEKLNKKGLAFVTLETYYGSTTSLRGCIGYVEAVAPLVDIVRNAAIAAAFSDPRFPPVTPSEINNILIEITILTKPEEINIENRKELPKAIKVGRDGLIVEKGLLYSGLLLPQVPMEYCWDEETFLAETCIKAGLLPDCWLDNKVRIKRFEGIIFREKYPSSEEIEVIRPSDIKCKKSELLE</sequence>
<evidence type="ECO:0000259" key="2">
    <source>
        <dbReference type="PROSITE" id="PS51112"/>
    </source>
</evidence>
<reference evidence="3 4" key="1">
    <citation type="submission" date="2017-03" db="EMBL/GenBank/DDBJ databases">
        <title>Sulfur activation and transportation mechanism of thermophilic Archaea Acidianus manzaensis YN-25.</title>
        <authorList>
            <person name="Ma Y."/>
            <person name="Yang Y."/>
            <person name="Xia J."/>
        </authorList>
    </citation>
    <scope>NUCLEOTIDE SEQUENCE [LARGE SCALE GENOMIC DNA]</scope>
    <source>
        <strain evidence="3 4">YN-25</strain>
    </source>
</reference>
<feature type="domain" description="AMMECR1" evidence="2">
    <location>
        <begin position="12"/>
        <end position="206"/>
    </location>
</feature>
<dbReference type="Gene3D" id="3.30.700.20">
    <property type="entry name" value="Hypothetical protein ph0010, domain 1"/>
    <property type="match status" value="1"/>
</dbReference>
<evidence type="ECO:0000256" key="1">
    <source>
        <dbReference type="HAMAP-Rule" id="MF_00645"/>
    </source>
</evidence>
<dbReference type="SUPFAM" id="SSF143447">
    <property type="entry name" value="AMMECR1-like"/>
    <property type="match status" value="1"/>
</dbReference>
<dbReference type="InterPro" id="IPR027623">
    <property type="entry name" value="AmmeMemoSam_A"/>
</dbReference>
<dbReference type="Proteomes" id="UP000193404">
    <property type="component" value="Chromosome"/>
</dbReference>
<dbReference type="EMBL" id="CP020477">
    <property type="protein sequence ID" value="ARM75977.1"/>
    <property type="molecule type" value="Genomic_DNA"/>
</dbReference>
<dbReference type="HAMAP" id="MF_00645">
    <property type="entry name" value="AMMECR1"/>
    <property type="match status" value="1"/>
</dbReference>
<dbReference type="Gene3D" id="3.30.1490.150">
    <property type="entry name" value="Hypothetical protein ph0010, domain 2"/>
    <property type="match status" value="1"/>
</dbReference>
<protein>
    <recommendedName>
        <fullName evidence="1">Protein B6F84_08025</fullName>
    </recommendedName>
</protein>
<proteinExistence type="inferred from homology"/>
<evidence type="ECO:0000313" key="3">
    <source>
        <dbReference type="EMBL" id="ARM75977.1"/>
    </source>
</evidence>
<dbReference type="InterPro" id="IPR027485">
    <property type="entry name" value="AMMECR1_N"/>
</dbReference>
<dbReference type="RefSeq" id="WP_148691757.1">
    <property type="nucleotide sequence ID" value="NZ_CP020477.1"/>
</dbReference>
<dbReference type="KEGG" id="aman:B6F84_08025"/>
<dbReference type="NCBIfam" id="TIGR04335">
    <property type="entry name" value="AmmeMemoSam_A"/>
    <property type="match status" value="1"/>
</dbReference>
<dbReference type="PANTHER" id="PTHR13016">
    <property type="entry name" value="AMMECR1 HOMOLOG"/>
    <property type="match status" value="1"/>
</dbReference>
<dbReference type="InterPro" id="IPR023472">
    <property type="entry name" value="Uncharacterised_MJ0810"/>
</dbReference>
<dbReference type="PANTHER" id="PTHR13016:SF0">
    <property type="entry name" value="AMME SYNDROME CANDIDATE GENE 1 PROTEIN"/>
    <property type="match status" value="1"/>
</dbReference>
<dbReference type="InterPro" id="IPR002733">
    <property type="entry name" value="AMMECR1_domain"/>
</dbReference>
<dbReference type="NCBIfam" id="TIGR00296">
    <property type="entry name" value="TIGR00296 family protein"/>
    <property type="match status" value="1"/>
</dbReference>
<dbReference type="InterPro" id="IPR036071">
    <property type="entry name" value="AMMECR1_dom_sf"/>
</dbReference>
<organism evidence="3 4">
    <name type="scientific">Acidianus manzaensis</name>
    <dbReference type="NCBI Taxonomy" id="282676"/>
    <lineage>
        <taxon>Archaea</taxon>
        <taxon>Thermoproteota</taxon>
        <taxon>Thermoprotei</taxon>
        <taxon>Sulfolobales</taxon>
        <taxon>Sulfolobaceae</taxon>
        <taxon>Acidianus</taxon>
    </lineage>
</organism>
<evidence type="ECO:0000313" key="4">
    <source>
        <dbReference type="Proteomes" id="UP000193404"/>
    </source>
</evidence>
<keyword evidence="4" id="KW-1185">Reference proteome</keyword>
<dbReference type="OrthoDB" id="25187at2157"/>
<dbReference type="STRING" id="282676.B6F84_08025"/>
<dbReference type="InterPro" id="IPR023473">
    <property type="entry name" value="AMMECR1"/>
</dbReference>
<name>A0A1W6K0G3_9CREN</name>
<accession>A0A1W6K0G3</accession>
<gene>
    <name evidence="3" type="ORF">B6F84_08025</name>
</gene>
<dbReference type="Pfam" id="PF01871">
    <property type="entry name" value="AMMECR1"/>
    <property type="match status" value="1"/>
</dbReference>
<dbReference type="AlphaFoldDB" id="A0A1W6K0G3"/>